<dbReference type="Gene3D" id="3.40.50.1000">
    <property type="entry name" value="HAD superfamily/HAD-like"/>
    <property type="match status" value="1"/>
</dbReference>
<organism evidence="1">
    <name type="scientific">Trepomonas sp. PC1</name>
    <dbReference type="NCBI Taxonomy" id="1076344"/>
    <lineage>
        <taxon>Eukaryota</taxon>
        <taxon>Metamonada</taxon>
        <taxon>Diplomonadida</taxon>
        <taxon>Hexamitidae</taxon>
        <taxon>Hexamitinae</taxon>
        <taxon>Trepomonas</taxon>
    </lineage>
</organism>
<dbReference type="GO" id="GO:0006281">
    <property type="term" value="P:DNA repair"/>
    <property type="evidence" value="ECO:0007669"/>
    <property type="project" value="TreeGrafter"/>
</dbReference>
<dbReference type="InterPro" id="IPR050155">
    <property type="entry name" value="HAD-like_hydrolase_sf"/>
</dbReference>
<gene>
    <name evidence="1" type="ORF">TPC1_12604</name>
</gene>
<dbReference type="Pfam" id="PF13419">
    <property type="entry name" value="HAD_2"/>
    <property type="match status" value="1"/>
</dbReference>
<accession>A0A146KFK8</accession>
<dbReference type="AlphaFoldDB" id="A0A146KFK8"/>
<dbReference type="InterPro" id="IPR036412">
    <property type="entry name" value="HAD-like_sf"/>
</dbReference>
<dbReference type="Gene3D" id="1.10.150.240">
    <property type="entry name" value="Putative phosphatase, domain 2"/>
    <property type="match status" value="1"/>
</dbReference>
<dbReference type="InterPro" id="IPR041492">
    <property type="entry name" value="HAD_2"/>
</dbReference>
<dbReference type="GO" id="GO:0008967">
    <property type="term" value="F:phosphoglycolate phosphatase activity"/>
    <property type="evidence" value="ECO:0007669"/>
    <property type="project" value="TreeGrafter"/>
</dbReference>
<name>A0A146KFK8_9EUKA</name>
<keyword evidence="1" id="KW-0378">Hydrolase</keyword>
<proteinExistence type="predicted"/>
<sequence>GVIVKECGVAEFSYAFAINMLCDPDFNVQQKLETLEVPIQYSEQAKKLRHFVKGKHPTEKIKILRDKTTSNCKFSDEEIAKFQIMAQRSYIEKNYPMEKYKIKEIDQVFNKIRQITNIQIVALTANEQDQAQWLLKHAQVHQFFDYIIGYDLNNTKTEKTKIDLIGNYLQNKVANKKIMIGDGIPDMQAGKANGCTCFGIGHNLIQHGADLAFSEGEEYNKL</sequence>
<feature type="non-terminal residue" evidence="1">
    <location>
        <position position="1"/>
    </location>
</feature>
<dbReference type="GO" id="GO:0005829">
    <property type="term" value="C:cytosol"/>
    <property type="evidence" value="ECO:0007669"/>
    <property type="project" value="TreeGrafter"/>
</dbReference>
<dbReference type="InterPro" id="IPR023214">
    <property type="entry name" value="HAD_sf"/>
</dbReference>
<dbReference type="InterPro" id="IPR023198">
    <property type="entry name" value="PGP-like_dom2"/>
</dbReference>
<dbReference type="EMBL" id="GDID01001942">
    <property type="protein sequence ID" value="JAP94664.1"/>
    <property type="molecule type" value="Transcribed_RNA"/>
</dbReference>
<evidence type="ECO:0000313" key="1">
    <source>
        <dbReference type="EMBL" id="JAP94664.1"/>
    </source>
</evidence>
<dbReference type="PANTHER" id="PTHR43434:SF1">
    <property type="entry name" value="PHOSPHOGLYCOLATE PHOSPHATASE"/>
    <property type="match status" value="1"/>
</dbReference>
<dbReference type="SUPFAM" id="SSF56784">
    <property type="entry name" value="HAD-like"/>
    <property type="match status" value="1"/>
</dbReference>
<protein>
    <submittedName>
        <fullName evidence="1">Haloacid dehalogenase-like hydrolase family protein</fullName>
    </submittedName>
</protein>
<reference evidence="1" key="1">
    <citation type="submission" date="2015-07" db="EMBL/GenBank/DDBJ databases">
        <title>Adaptation to a free-living lifestyle via gene acquisitions in the diplomonad Trepomonas sp. PC1.</title>
        <authorList>
            <person name="Xu F."/>
            <person name="Jerlstrom-Hultqvist J."/>
            <person name="Kolisko M."/>
            <person name="Simpson A.G.B."/>
            <person name="Roger A.J."/>
            <person name="Svard S.G."/>
            <person name="Andersson J.O."/>
        </authorList>
    </citation>
    <scope>NUCLEOTIDE SEQUENCE</scope>
    <source>
        <strain evidence="1">PC1</strain>
    </source>
</reference>
<dbReference type="PANTHER" id="PTHR43434">
    <property type="entry name" value="PHOSPHOGLYCOLATE PHOSPHATASE"/>
    <property type="match status" value="1"/>
</dbReference>
<feature type="non-terminal residue" evidence="1">
    <location>
        <position position="222"/>
    </location>
</feature>